<dbReference type="CDD" id="cd00054">
    <property type="entry name" value="EGF_CA"/>
    <property type="match status" value="1"/>
</dbReference>
<dbReference type="Gramene" id="TVU10466">
    <property type="protein sequence ID" value="TVU10466"/>
    <property type="gene ID" value="EJB05_43998"/>
</dbReference>
<dbReference type="SUPFAM" id="SSF57196">
    <property type="entry name" value="EGF/Laminin"/>
    <property type="match status" value="1"/>
</dbReference>
<feature type="domain" description="EGF-like calcium-binding" evidence="6">
    <location>
        <begin position="143"/>
        <end position="185"/>
    </location>
</feature>
<dbReference type="GO" id="GO:0005509">
    <property type="term" value="F:calcium ion binding"/>
    <property type="evidence" value="ECO:0007669"/>
    <property type="project" value="InterPro"/>
</dbReference>
<evidence type="ECO:0000256" key="4">
    <source>
        <dbReference type="ARBA" id="ARBA00023157"/>
    </source>
</evidence>
<proteinExistence type="predicted"/>
<name>A0A5J9TGD3_9POAL</name>
<reference evidence="7 8" key="1">
    <citation type="journal article" date="2019" name="Sci. Rep.">
        <title>A high-quality genome of Eragrostis curvula grass provides insights into Poaceae evolution and supports new strategies to enhance forage quality.</title>
        <authorList>
            <person name="Carballo J."/>
            <person name="Santos B.A.C.M."/>
            <person name="Zappacosta D."/>
            <person name="Garbus I."/>
            <person name="Selva J.P."/>
            <person name="Gallo C.A."/>
            <person name="Diaz A."/>
            <person name="Albertini E."/>
            <person name="Caccamo M."/>
            <person name="Echenique V."/>
        </authorList>
    </citation>
    <scope>NUCLEOTIDE SEQUENCE [LARGE SCALE GENOMIC DNA]</scope>
    <source>
        <strain evidence="8">cv. Victoria</strain>
        <tissue evidence="7">Leaf</tissue>
    </source>
</reference>
<dbReference type="EMBL" id="RWGY01000039">
    <property type="protein sequence ID" value="TVU10466.1"/>
    <property type="molecule type" value="Genomic_DNA"/>
</dbReference>
<dbReference type="InterPro" id="IPR000152">
    <property type="entry name" value="EGF-type_Asp/Asn_hydroxyl_site"/>
</dbReference>
<dbReference type="SMART" id="SM00179">
    <property type="entry name" value="EGF_CA"/>
    <property type="match status" value="1"/>
</dbReference>
<dbReference type="InterPro" id="IPR049883">
    <property type="entry name" value="NOTCH1_EGF-like"/>
</dbReference>
<dbReference type="PROSITE" id="PS00010">
    <property type="entry name" value="ASX_HYDROXYL"/>
    <property type="match status" value="1"/>
</dbReference>
<dbReference type="PANTHER" id="PTHR33491">
    <property type="entry name" value="OSJNBA0016N04.9 PROTEIN"/>
    <property type="match status" value="1"/>
</dbReference>
<evidence type="ECO:0000256" key="5">
    <source>
        <dbReference type="SAM" id="SignalP"/>
    </source>
</evidence>
<evidence type="ECO:0000313" key="7">
    <source>
        <dbReference type="EMBL" id="TVU10466.1"/>
    </source>
</evidence>
<dbReference type="AlphaFoldDB" id="A0A5J9TGD3"/>
<evidence type="ECO:0000259" key="6">
    <source>
        <dbReference type="SMART" id="SM00179"/>
    </source>
</evidence>
<organism evidence="7 8">
    <name type="scientific">Eragrostis curvula</name>
    <name type="common">weeping love grass</name>
    <dbReference type="NCBI Taxonomy" id="38414"/>
    <lineage>
        <taxon>Eukaryota</taxon>
        <taxon>Viridiplantae</taxon>
        <taxon>Streptophyta</taxon>
        <taxon>Embryophyta</taxon>
        <taxon>Tracheophyta</taxon>
        <taxon>Spermatophyta</taxon>
        <taxon>Magnoliopsida</taxon>
        <taxon>Liliopsida</taxon>
        <taxon>Poales</taxon>
        <taxon>Poaceae</taxon>
        <taxon>PACMAD clade</taxon>
        <taxon>Chloridoideae</taxon>
        <taxon>Eragrostideae</taxon>
        <taxon>Eragrostidinae</taxon>
        <taxon>Eragrostis</taxon>
    </lineage>
</organism>
<evidence type="ECO:0000313" key="8">
    <source>
        <dbReference type="Proteomes" id="UP000324897"/>
    </source>
</evidence>
<comment type="caution">
    <text evidence="7">The sequence shown here is derived from an EMBL/GenBank/DDBJ whole genome shotgun (WGS) entry which is preliminary data.</text>
</comment>
<dbReference type="Gene3D" id="2.10.25.10">
    <property type="entry name" value="Laminin"/>
    <property type="match status" value="1"/>
</dbReference>
<feature type="non-terminal residue" evidence="7">
    <location>
        <position position="1"/>
    </location>
</feature>
<keyword evidence="4" id="KW-1015">Disulfide bond</keyword>
<dbReference type="GO" id="GO:0030247">
    <property type="term" value="F:polysaccharide binding"/>
    <property type="evidence" value="ECO:0007669"/>
    <property type="project" value="InterPro"/>
</dbReference>
<keyword evidence="2" id="KW-0245">EGF-like domain</keyword>
<evidence type="ECO:0000256" key="2">
    <source>
        <dbReference type="ARBA" id="ARBA00022536"/>
    </source>
</evidence>
<dbReference type="Pfam" id="PF13947">
    <property type="entry name" value="GUB_WAK_bind"/>
    <property type="match status" value="1"/>
</dbReference>
<gene>
    <name evidence="7" type="ORF">EJB05_43998</name>
</gene>
<keyword evidence="8" id="KW-1185">Reference proteome</keyword>
<keyword evidence="3 5" id="KW-0732">Signal</keyword>
<dbReference type="FunFam" id="2.10.25.10:FF:000355">
    <property type="entry name" value="Wall-associated receptor kinase 3"/>
    <property type="match status" value="1"/>
</dbReference>
<dbReference type="GO" id="GO:0016020">
    <property type="term" value="C:membrane"/>
    <property type="evidence" value="ECO:0007669"/>
    <property type="project" value="UniProtKB-SubCell"/>
</dbReference>
<comment type="subcellular location">
    <subcellularLocation>
        <location evidence="1">Membrane</location>
        <topology evidence="1">Single-pass membrane protein</topology>
    </subcellularLocation>
</comment>
<dbReference type="PROSITE" id="PS01187">
    <property type="entry name" value="EGF_CA"/>
    <property type="match status" value="1"/>
</dbReference>
<dbReference type="Proteomes" id="UP000324897">
    <property type="component" value="Chromosome 3"/>
</dbReference>
<feature type="chain" id="PRO_5023939462" description="EGF-like calcium-binding domain-containing protein" evidence="5">
    <location>
        <begin position="21"/>
        <end position="199"/>
    </location>
</feature>
<evidence type="ECO:0000256" key="3">
    <source>
        <dbReference type="ARBA" id="ARBA00022729"/>
    </source>
</evidence>
<dbReference type="OrthoDB" id="695333at2759"/>
<evidence type="ECO:0000256" key="1">
    <source>
        <dbReference type="ARBA" id="ARBA00004167"/>
    </source>
</evidence>
<dbReference type="InterPro" id="IPR001881">
    <property type="entry name" value="EGF-like_Ca-bd_dom"/>
</dbReference>
<accession>A0A5J9TGD3</accession>
<protein>
    <recommendedName>
        <fullName evidence="6">EGF-like calcium-binding domain-containing protein</fullName>
    </recommendedName>
</protein>
<dbReference type="InterPro" id="IPR018097">
    <property type="entry name" value="EGF_Ca-bd_CS"/>
</dbReference>
<feature type="signal peptide" evidence="5">
    <location>
        <begin position="1"/>
        <end position="20"/>
    </location>
</feature>
<dbReference type="Pfam" id="PF07645">
    <property type="entry name" value="EGF_CA"/>
    <property type="match status" value="1"/>
</dbReference>
<dbReference type="InterPro" id="IPR025287">
    <property type="entry name" value="WAK_GUB"/>
</dbReference>
<sequence length="199" mass="21034">MALAPLVTVTALVLAAAAAAAPSPAPIGLPGCNTTCGNMSVPYPFGIQPGCYREGYNLTCDTSSGGSPRLLLGDGTLRVVDIYPQNSTVRVLRDGSMVNGTDNITSGGLNVTFAPMHVRGRTLQDVVLQRSRPLRMWFAGDSDIDECKQPQDNGCFGDCTNTEGSFECRCPSGTFGDATFRDGCLKTVNSSTGQYCIQY</sequence>